<feature type="compositionally biased region" description="Low complexity" evidence="3">
    <location>
        <begin position="157"/>
        <end position="167"/>
    </location>
</feature>
<keyword evidence="4" id="KW-1133">Transmembrane helix</keyword>
<protein>
    <submittedName>
        <fullName evidence="5">Adagio protein 3</fullName>
    </submittedName>
</protein>
<dbReference type="PANTHER" id="PTHR46093:SF3">
    <property type="entry name" value="ACYL-COA-BINDING DOMAIN-CONTAINING PROTEIN 4"/>
    <property type="match status" value="1"/>
</dbReference>
<dbReference type="Proteomes" id="UP001194580">
    <property type="component" value="Unassembled WGS sequence"/>
</dbReference>
<dbReference type="EMBL" id="JAAAIL010000234">
    <property type="protein sequence ID" value="KAG0277938.1"/>
    <property type="molecule type" value="Genomic_DNA"/>
</dbReference>
<feature type="transmembrane region" description="Helical" evidence="4">
    <location>
        <begin position="179"/>
        <end position="204"/>
    </location>
</feature>
<evidence type="ECO:0000256" key="4">
    <source>
        <dbReference type="SAM" id="Phobius"/>
    </source>
</evidence>
<gene>
    <name evidence="5" type="primary">FKF1</name>
    <name evidence="5" type="ORF">BGZ95_005056</name>
</gene>
<proteinExistence type="predicted"/>
<organism evidence="5 6">
    <name type="scientific">Linnemannia exigua</name>
    <dbReference type="NCBI Taxonomy" id="604196"/>
    <lineage>
        <taxon>Eukaryota</taxon>
        <taxon>Fungi</taxon>
        <taxon>Fungi incertae sedis</taxon>
        <taxon>Mucoromycota</taxon>
        <taxon>Mortierellomycotina</taxon>
        <taxon>Mortierellomycetes</taxon>
        <taxon>Mortierellales</taxon>
        <taxon>Mortierellaceae</taxon>
        <taxon>Linnemannia</taxon>
    </lineage>
</organism>
<comment type="caution">
    <text evidence="5">The sequence shown here is derived from an EMBL/GenBank/DDBJ whole genome shotgun (WGS) entry which is preliminary data.</text>
</comment>
<dbReference type="Gene3D" id="2.120.10.80">
    <property type="entry name" value="Kelch-type beta propeller"/>
    <property type="match status" value="1"/>
</dbReference>
<feature type="non-terminal residue" evidence="5">
    <location>
        <position position="313"/>
    </location>
</feature>
<dbReference type="PANTHER" id="PTHR46093">
    <property type="entry name" value="ACYL-COA-BINDING DOMAIN-CONTAINING PROTEIN 5"/>
    <property type="match status" value="1"/>
</dbReference>
<evidence type="ECO:0000313" key="5">
    <source>
        <dbReference type="EMBL" id="KAG0277938.1"/>
    </source>
</evidence>
<keyword evidence="2" id="KW-0677">Repeat</keyword>
<evidence type="ECO:0000256" key="1">
    <source>
        <dbReference type="ARBA" id="ARBA00022441"/>
    </source>
</evidence>
<sequence length="313" mass="33406">MTLTADGRAIILGGTTTQGILANLTSAYVMDTQSAEATWKQVPLSGTPPDPRMAFTTVMVNATTLLLYGGTNDFKSAYWVTFYLDLPTWTWSSPMAQGTIPRRWGHTATMVGNTMVVMFGLSSNQAPDSTPVVLLDTTTNTWISRYTPSDTMTNPSNGNNNNGNNNGDLTTNGKSKGTLSLPVVLGIGFVFTAGLVIGVFYLLVRRKKHRTRNTLARENMGHHVPRDAIRKQRQQGGGVANPAWGILGRAATRLGLGRSSSLSSTRGGSGGGGGYKPESRRLSAISPQAHPMSIAAEMTQLGHSPSSLGYPEM</sequence>
<keyword evidence="1" id="KW-0880">Kelch repeat</keyword>
<evidence type="ECO:0000256" key="2">
    <source>
        <dbReference type="ARBA" id="ARBA00022737"/>
    </source>
</evidence>
<dbReference type="SUPFAM" id="SSF117281">
    <property type="entry name" value="Kelch motif"/>
    <property type="match status" value="1"/>
</dbReference>
<feature type="region of interest" description="Disordered" evidence="3">
    <location>
        <begin position="146"/>
        <end position="171"/>
    </location>
</feature>
<evidence type="ECO:0000313" key="6">
    <source>
        <dbReference type="Proteomes" id="UP001194580"/>
    </source>
</evidence>
<name>A0AAD4DHF6_9FUNG</name>
<dbReference type="InterPro" id="IPR015915">
    <property type="entry name" value="Kelch-typ_b-propeller"/>
</dbReference>
<keyword evidence="6" id="KW-1185">Reference proteome</keyword>
<reference evidence="5" key="1">
    <citation type="journal article" date="2020" name="Fungal Divers.">
        <title>Resolving the Mortierellaceae phylogeny through synthesis of multi-gene phylogenetics and phylogenomics.</title>
        <authorList>
            <person name="Vandepol N."/>
            <person name="Liber J."/>
            <person name="Desiro A."/>
            <person name="Na H."/>
            <person name="Kennedy M."/>
            <person name="Barry K."/>
            <person name="Grigoriev I.V."/>
            <person name="Miller A.N."/>
            <person name="O'Donnell K."/>
            <person name="Stajich J.E."/>
            <person name="Bonito G."/>
        </authorList>
    </citation>
    <scope>NUCLEOTIDE SEQUENCE</scope>
    <source>
        <strain evidence="5">NRRL 28262</strain>
    </source>
</reference>
<keyword evidence="4" id="KW-0472">Membrane</keyword>
<dbReference type="AlphaFoldDB" id="A0AAD4DHF6"/>
<evidence type="ECO:0000256" key="3">
    <source>
        <dbReference type="SAM" id="MobiDB-lite"/>
    </source>
</evidence>
<accession>A0AAD4DHF6</accession>
<keyword evidence="4" id="KW-0812">Transmembrane</keyword>
<feature type="compositionally biased region" description="Polar residues" evidence="3">
    <location>
        <begin position="146"/>
        <end position="156"/>
    </location>
</feature>
<feature type="compositionally biased region" description="Low complexity" evidence="3">
    <location>
        <begin position="257"/>
        <end position="266"/>
    </location>
</feature>
<dbReference type="Pfam" id="PF24681">
    <property type="entry name" value="Kelch_KLHDC2_KLHL20_DRC7"/>
    <property type="match status" value="1"/>
</dbReference>
<feature type="region of interest" description="Disordered" evidence="3">
    <location>
        <begin position="257"/>
        <end position="280"/>
    </location>
</feature>